<name>A0A157ZVB4_9BURK</name>
<proteinExistence type="predicted"/>
<evidence type="ECO:0000256" key="1">
    <source>
        <dbReference type="SAM" id="MobiDB-lite"/>
    </source>
</evidence>
<dbReference type="EMBL" id="FCOE02000003">
    <property type="protein sequence ID" value="SAK49441.1"/>
    <property type="molecule type" value="Genomic_DNA"/>
</dbReference>
<feature type="region of interest" description="Disordered" evidence="1">
    <location>
        <begin position="125"/>
        <end position="188"/>
    </location>
</feature>
<accession>A0A157ZVB4</accession>
<evidence type="ECO:0000313" key="2">
    <source>
        <dbReference type="EMBL" id="SAK49441.1"/>
    </source>
</evidence>
<organism evidence="2 3">
    <name type="scientific">Caballeronia pedi</name>
    <dbReference type="NCBI Taxonomy" id="1777141"/>
    <lineage>
        <taxon>Bacteria</taxon>
        <taxon>Pseudomonadati</taxon>
        <taxon>Pseudomonadota</taxon>
        <taxon>Betaproteobacteria</taxon>
        <taxon>Burkholderiales</taxon>
        <taxon>Burkholderiaceae</taxon>
        <taxon>Caballeronia</taxon>
    </lineage>
</organism>
<dbReference type="RefSeq" id="WP_143327982.1">
    <property type="nucleotide sequence ID" value="NZ_FCOE02000003.1"/>
</dbReference>
<sequence>MSHLRPSKWTYHADIKYGMNADIVIASGGEITLIDPNGKRQSLYFGRSRIDAPAHGGVGRVALPLMVLPQDLRGTPVEVKKPSPDAAARKAESLLPGAKKLVDGLTDSLSTAIDGTVASVIGQAAPQPATAKEADTANAKAGLPERNEAAGEKVKQAVPSADDDSKVEKPAADANEKGKAKADEAKDEITEAPTAPTVFMTDAFFGQELSLTDFRGGAVFVDARMRLFPDADACALLLGINVSEMMMGFSSAETFWMTERAIAQARVVLLMSSTTVGLHIDPHIGVLPGYLN</sequence>
<keyword evidence="3" id="KW-1185">Reference proteome</keyword>
<reference evidence="2" key="1">
    <citation type="submission" date="2016-01" db="EMBL/GenBank/DDBJ databases">
        <authorList>
            <person name="Peeters C."/>
        </authorList>
    </citation>
    <scope>NUCLEOTIDE SEQUENCE [LARGE SCALE GENOMIC DNA]</scope>
    <source>
        <strain evidence="2">LMG 29323</strain>
    </source>
</reference>
<feature type="compositionally biased region" description="Basic and acidic residues" evidence="1">
    <location>
        <begin position="143"/>
        <end position="155"/>
    </location>
</feature>
<dbReference type="Proteomes" id="UP000054911">
    <property type="component" value="Unassembled WGS sequence"/>
</dbReference>
<evidence type="ECO:0000313" key="3">
    <source>
        <dbReference type="Proteomes" id="UP000054911"/>
    </source>
</evidence>
<dbReference type="AlphaFoldDB" id="A0A157ZVB4"/>
<gene>
    <name evidence="2" type="ORF">AWB80_01348</name>
</gene>
<comment type="caution">
    <text evidence="2">The sequence shown here is derived from an EMBL/GenBank/DDBJ whole genome shotgun (WGS) entry which is preliminary data.</text>
</comment>
<protein>
    <submittedName>
        <fullName evidence="2">Uncharacterized protein</fullName>
    </submittedName>
</protein>
<feature type="compositionally biased region" description="Basic and acidic residues" evidence="1">
    <location>
        <begin position="163"/>
        <end position="188"/>
    </location>
</feature>
<dbReference type="OrthoDB" id="9020852at2"/>
<dbReference type="STRING" id="1777141.AWB80_01348"/>